<reference evidence="2" key="1">
    <citation type="submission" date="2013-07" db="EMBL/GenBank/DDBJ databases">
        <title>The genome of Eucalyptus grandis.</title>
        <authorList>
            <person name="Schmutz J."/>
            <person name="Hayes R."/>
            <person name="Myburg A."/>
            <person name="Tuskan G."/>
            <person name="Grattapaglia D."/>
            <person name="Rokhsar D.S."/>
        </authorList>
    </citation>
    <scope>NUCLEOTIDE SEQUENCE</scope>
    <source>
        <tissue evidence="2">Leaf extractions</tissue>
    </source>
</reference>
<dbReference type="AlphaFoldDB" id="A0A059DIM9"/>
<dbReference type="EMBL" id="KK198753">
    <property type="protein sequence ID" value="KCW90090.1"/>
    <property type="molecule type" value="Genomic_DNA"/>
</dbReference>
<evidence type="ECO:0000313" key="2">
    <source>
        <dbReference type="EMBL" id="KCW90090.1"/>
    </source>
</evidence>
<evidence type="ECO:0000256" key="1">
    <source>
        <dbReference type="SAM" id="MobiDB-lite"/>
    </source>
</evidence>
<sequence>MINDSQVLDLYGLYDMFMIVNRLFGQLLHQQTPPWLTALPPLLNRRIFSSSSLLTLLASCSLLLDPCFLLLASCFLLLDPCSGPSNGGPPVQLLSHRLLLPASQQSRGGGGRQQEPGLSPDAEKRRGGRGSRAAAQELGPSQRPEFGCGFGFGFDRLEQQEGEEGYPESERRSCLALRVLFVSYEDWRMISYFWLNNVYRQVFDM</sequence>
<proteinExistence type="predicted"/>
<feature type="region of interest" description="Disordered" evidence="1">
    <location>
        <begin position="104"/>
        <end position="145"/>
    </location>
</feature>
<dbReference type="InParanoid" id="A0A059DIM9"/>
<organism evidence="2">
    <name type="scientific">Eucalyptus grandis</name>
    <name type="common">Flooded gum</name>
    <dbReference type="NCBI Taxonomy" id="71139"/>
    <lineage>
        <taxon>Eukaryota</taxon>
        <taxon>Viridiplantae</taxon>
        <taxon>Streptophyta</taxon>
        <taxon>Embryophyta</taxon>
        <taxon>Tracheophyta</taxon>
        <taxon>Spermatophyta</taxon>
        <taxon>Magnoliopsida</taxon>
        <taxon>eudicotyledons</taxon>
        <taxon>Gunneridae</taxon>
        <taxon>Pentapetalae</taxon>
        <taxon>rosids</taxon>
        <taxon>malvids</taxon>
        <taxon>Myrtales</taxon>
        <taxon>Myrtaceae</taxon>
        <taxon>Myrtoideae</taxon>
        <taxon>Eucalypteae</taxon>
        <taxon>Eucalyptus</taxon>
    </lineage>
</organism>
<name>A0A059DIM9_EUCGR</name>
<accession>A0A059DIM9</accession>
<protein>
    <submittedName>
        <fullName evidence="2">Uncharacterized protein</fullName>
    </submittedName>
</protein>
<gene>
    <name evidence="2" type="ORF">EUGRSUZ_A02288</name>
</gene>
<dbReference type="Gramene" id="KCW90090">
    <property type="protein sequence ID" value="KCW90090"/>
    <property type="gene ID" value="EUGRSUZ_A02288"/>
</dbReference>